<accession>A0A9P6VGC2</accession>
<feature type="region of interest" description="Disordered" evidence="1">
    <location>
        <begin position="617"/>
        <end position="637"/>
    </location>
</feature>
<evidence type="ECO:0000313" key="3">
    <source>
        <dbReference type="EMBL" id="KAG0647254.1"/>
    </source>
</evidence>
<feature type="region of interest" description="Disordered" evidence="1">
    <location>
        <begin position="42"/>
        <end position="76"/>
    </location>
</feature>
<dbReference type="PANTHER" id="PTHR38795:SF1">
    <property type="entry name" value="DUF6604 DOMAIN-CONTAINING PROTEIN"/>
    <property type="match status" value="1"/>
</dbReference>
<dbReference type="InterPro" id="IPR046539">
    <property type="entry name" value="DUF6604"/>
</dbReference>
<protein>
    <recommendedName>
        <fullName evidence="2">DUF6604 domain-containing protein</fullName>
    </recommendedName>
</protein>
<dbReference type="Proteomes" id="UP000785200">
    <property type="component" value="Unassembled WGS sequence"/>
</dbReference>
<evidence type="ECO:0000259" key="2">
    <source>
        <dbReference type="Pfam" id="PF20253"/>
    </source>
</evidence>
<dbReference type="Pfam" id="PF20253">
    <property type="entry name" value="DUF6604"/>
    <property type="match status" value="1"/>
</dbReference>
<evidence type="ECO:0000313" key="4">
    <source>
        <dbReference type="Proteomes" id="UP000785200"/>
    </source>
</evidence>
<dbReference type="EMBL" id="VNKQ01000013">
    <property type="protein sequence ID" value="KAG0647254.1"/>
    <property type="molecule type" value="Genomic_DNA"/>
</dbReference>
<gene>
    <name evidence="3" type="ORF">D0Z07_7314</name>
</gene>
<sequence length="796" mass="89763">MLPGFLTSTYKKYKQDTSTFIEWLSENAKECGFKMDELEARSNATPAAPRLKGKQRKLAKQAGAKTSASPAKEKPKSYSISTKDILAQAKAIADSTRPAIEVPSVIIQAGLRAIVARKRCAAYFRGVAGSSSDSRDNVRHSYFIDLMEDALLALQPRFATIAGSSGATPQPLDESGPTSSRLEDLENRFVALDIEEPADEPDEATTARKKPIYEIEPTTKTYGQQEKLFAFFCLFDDLSRLREFLIELWKDYLSDNIDLITAAATTNTAFQLAARTQDEILVAYPDSGDYQAVLSTMVEVLNKNKTSTNDEMEFEMDGAIAEWLYAPAHSILDSFCDVLYPGEVPSMKRGHFGVYDASADRTKMDESEKNRHDLILLLELLPEFAFLAKYKIDPFATDELTRGLSKMCLTKDIPVWLTFATTILLDIHHLAKDQADRAFDQLQAIAEKSKRTLVCYFEFSRGITNPSTWPRENERALQHLAETIDMHLLQDVILKLKEGNYTRLRLPYSVEVERFYLYKRQPILCGLLAFRLTLELQYTGLVLVQCWGTAIYPAHFYNALSQQGQPPPWPLMERLVELHSEDRVFVGGRPKTIMDCYKQVCLVLGYSAEQFAKNRRSKKPVISKNGPRGLKDSSPPGEIFRQGLSSDGSMQLTMHNIDELLNEQAFDTSLTSMPQLKLRRDEWNRSHRLTPIQLLQALKASIPIELPKLRFDYFLLHEQSICLLRRLRESLDTDLKKYVGGGYIENESQLPFVGLYVIMVACGTDRAAEQLGISDAGSLMLQKAIGVFESVAREGF</sequence>
<proteinExistence type="predicted"/>
<name>A0A9P6VGC2_9HELO</name>
<feature type="domain" description="DUF6604" evidence="2">
    <location>
        <begin position="11"/>
        <end position="281"/>
    </location>
</feature>
<evidence type="ECO:0000256" key="1">
    <source>
        <dbReference type="SAM" id="MobiDB-lite"/>
    </source>
</evidence>
<dbReference type="PANTHER" id="PTHR38795">
    <property type="entry name" value="DUF6604 DOMAIN-CONTAINING PROTEIN"/>
    <property type="match status" value="1"/>
</dbReference>
<keyword evidence="4" id="KW-1185">Reference proteome</keyword>
<reference evidence="3" key="1">
    <citation type="submission" date="2019-07" db="EMBL/GenBank/DDBJ databases">
        <title>Hyphodiscus hymeniophilus genome sequencing and assembly.</title>
        <authorList>
            <person name="Kramer G."/>
            <person name="Nodwell J."/>
        </authorList>
    </citation>
    <scope>NUCLEOTIDE SEQUENCE</scope>
    <source>
        <strain evidence="3">ATCC 34498</strain>
    </source>
</reference>
<dbReference type="OrthoDB" id="5238236at2759"/>
<organism evidence="3 4">
    <name type="scientific">Hyphodiscus hymeniophilus</name>
    <dbReference type="NCBI Taxonomy" id="353542"/>
    <lineage>
        <taxon>Eukaryota</taxon>
        <taxon>Fungi</taxon>
        <taxon>Dikarya</taxon>
        <taxon>Ascomycota</taxon>
        <taxon>Pezizomycotina</taxon>
        <taxon>Leotiomycetes</taxon>
        <taxon>Helotiales</taxon>
        <taxon>Hyphodiscaceae</taxon>
        <taxon>Hyphodiscus</taxon>
    </lineage>
</organism>
<dbReference type="AlphaFoldDB" id="A0A9P6VGC2"/>
<comment type="caution">
    <text evidence="3">The sequence shown here is derived from an EMBL/GenBank/DDBJ whole genome shotgun (WGS) entry which is preliminary data.</text>
</comment>